<dbReference type="SUPFAM" id="SSF56059">
    <property type="entry name" value="Glutathione synthetase ATP-binding domain-like"/>
    <property type="match status" value="1"/>
</dbReference>
<dbReference type="SUPFAM" id="SSF52440">
    <property type="entry name" value="PreATP-grasp domain"/>
    <property type="match status" value="1"/>
</dbReference>
<dbReference type="PROSITE" id="PS50975">
    <property type="entry name" value="ATP_GRASP"/>
    <property type="match status" value="1"/>
</dbReference>
<dbReference type="InterPro" id="IPR011054">
    <property type="entry name" value="Rudment_hybrid_motif"/>
</dbReference>
<dbReference type="PROSITE" id="PS00867">
    <property type="entry name" value="CPSASE_2"/>
    <property type="match status" value="1"/>
</dbReference>
<dbReference type="EMBL" id="LT608328">
    <property type="protein sequence ID" value="SCM58564.1"/>
    <property type="molecule type" value="Genomic_DNA"/>
</dbReference>
<keyword evidence="3 10" id="KW-0436">Ligase</keyword>
<dbReference type="Gene3D" id="3.30.470.20">
    <property type="entry name" value="ATP-grasp fold, B domain"/>
    <property type="match status" value="1"/>
</dbReference>
<dbReference type="KEGG" id="pmuc:ING2E5A_1865"/>
<reference evidence="10 11" key="1">
    <citation type="submission" date="2016-08" db="EMBL/GenBank/DDBJ databases">
        <authorList>
            <person name="Seilhamer J.J."/>
        </authorList>
    </citation>
    <scope>NUCLEOTIDE SEQUENCE [LARGE SCALE GENOMIC DNA]</scope>
    <source>
        <strain evidence="10">ING2-E5A</strain>
    </source>
</reference>
<dbReference type="NCBIfam" id="NF006367">
    <property type="entry name" value="PRK08591.1"/>
    <property type="match status" value="1"/>
</dbReference>
<dbReference type="SMART" id="SM00878">
    <property type="entry name" value="Biotin_carb_C"/>
    <property type="match status" value="1"/>
</dbReference>
<evidence type="ECO:0000259" key="8">
    <source>
        <dbReference type="PROSITE" id="PS50975"/>
    </source>
</evidence>
<name>A0A1G4G824_9BACT</name>
<dbReference type="PANTHER" id="PTHR48095">
    <property type="entry name" value="PYRUVATE CARBOXYLASE SUBUNIT A"/>
    <property type="match status" value="1"/>
</dbReference>
<dbReference type="PANTHER" id="PTHR48095:SF2">
    <property type="entry name" value="BIOTIN CARBOXYLASE, CHLOROPLASTIC"/>
    <property type="match status" value="1"/>
</dbReference>
<dbReference type="PROSITE" id="PS50979">
    <property type="entry name" value="BC"/>
    <property type="match status" value="1"/>
</dbReference>
<evidence type="ECO:0000256" key="4">
    <source>
        <dbReference type="ARBA" id="ARBA00022741"/>
    </source>
</evidence>
<feature type="domain" description="Biotin carboxylation" evidence="9">
    <location>
        <begin position="1"/>
        <end position="447"/>
    </location>
</feature>
<dbReference type="Pfam" id="PF02785">
    <property type="entry name" value="Biotin_carb_C"/>
    <property type="match status" value="1"/>
</dbReference>
<dbReference type="PROSITE" id="PS00866">
    <property type="entry name" value="CPSASE_1"/>
    <property type="match status" value="1"/>
</dbReference>
<dbReference type="AlphaFoldDB" id="A0A1G4G824"/>
<evidence type="ECO:0000256" key="3">
    <source>
        <dbReference type="ARBA" id="ARBA00022598"/>
    </source>
</evidence>
<dbReference type="GO" id="GO:0046872">
    <property type="term" value="F:metal ion binding"/>
    <property type="evidence" value="ECO:0007669"/>
    <property type="project" value="InterPro"/>
</dbReference>
<evidence type="ECO:0000256" key="1">
    <source>
        <dbReference type="ARBA" id="ARBA00003761"/>
    </source>
</evidence>
<dbReference type="GO" id="GO:0004075">
    <property type="term" value="F:biotin carboxylase activity"/>
    <property type="evidence" value="ECO:0007669"/>
    <property type="project" value="UniProtKB-EC"/>
</dbReference>
<dbReference type="Pfam" id="PF00289">
    <property type="entry name" value="Biotin_carb_N"/>
    <property type="match status" value="1"/>
</dbReference>
<dbReference type="InterPro" id="IPR051602">
    <property type="entry name" value="ACC_Biotin_Carboxylase"/>
</dbReference>
<comment type="catalytic activity">
    <reaction evidence="6">
        <text>N(6)-biotinyl-L-lysyl-[protein] + hydrogencarbonate + ATP = N(6)-carboxybiotinyl-L-lysyl-[protein] + ADP + phosphate + H(+)</text>
        <dbReference type="Rhea" id="RHEA:13501"/>
        <dbReference type="Rhea" id="RHEA-COMP:10505"/>
        <dbReference type="Rhea" id="RHEA-COMP:10506"/>
        <dbReference type="ChEBI" id="CHEBI:15378"/>
        <dbReference type="ChEBI" id="CHEBI:17544"/>
        <dbReference type="ChEBI" id="CHEBI:30616"/>
        <dbReference type="ChEBI" id="CHEBI:43474"/>
        <dbReference type="ChEBI" id="CHEBI:83144"/>
        <dbReference type="ChEBI" id="CHEBI:83145"/>
        <dbReference type="ChEBI" id="CHEBI:456216"/>
        <dbReference type="EC" id="6.3.4.14"/>
    </reaction>
</comment>
<sequence length="498" mass="56067">MNKRILIANRGEIAIRIIRSAKKLGLTTCVIQGNREPDAMYLEYADEVIPIRENLADKIIFLNPAEIIRLALEHKIDMIHPGYGYLSENPDFAAMCEQNGIIFVGPSSELIRNMGIKTIAKKMAAEAGMPLVPGSDGAITDARVAKEFADRIGYPVILKASAGGGGRGMRIVEKPETMERHFRSAYDEAVAAFGNGDIFIEKYLTNPKHLEFQILGDKFGHVIHLGERECSLQRKHQKLVEEAPSASIDAKMREQMGALAVKFAKTIGYYSAGTIEFILDEDGSYYFMEMNTRIQVEHPVTEMVTGVDLIEWQLRIAMGEKLQLKQKEITFNGWAIECRVNTEDPQNRFSPQTGFIEKITFPHGDHIRVETGVKDFSVVTPYFDSMIAKIIVHGENRDDCIDKSLSALKEFSISGLKTTVPFCRTVLRSKEFREATYTTHWVDSVFTTDMLESEDEAMMAALAATITYAKEYLQYSSDSPMFKSESLNVWVLNKRINK</sequence>
<dbReference type="InterPro" id="IPR005482">
    <property type="entry name" value="Biotin_COase_C"/>
</dbReference>
<dbReference type="STRING" id="1642646.ING2E5A_1865"/>
<evidence type="ECO:0000256" key="5">
    <source>
        <dbReference type="ARBA" id="ARBA00022840"/>
    </source>
</evidence>
<evidence type="ECO:0000313" key="10">
    <source>
        <dbReference type="EMBL" id="SCM58564.1"/>
    </source>
</evidence>
<dbReference type="InterPro" id="IPR011761">
    <property type="entry name" value="ATP-grasp"/>
</dbReference>
<evidence type="ECO:0000259" key="9">
    <source>
        <dbReference type="PROSITE" id="PS50979"/>
    </source>
</evidence>
<accession>A0A1G4G824</accession>
<protein>
    <recommendedName>
        <fullName evidence="2">biotin carboxylase</fullName>
        <ecNumber evidence="2">6.3.4.14</ecNumber>
    </recommendedName>
</protein>
<proteinExistence type="predicted"/>
<dbReference type="FunFam" id="3.30.1490.20:FF:000018">
    <property type="entry name" value="Biotin carboxylase"/>
    <property type="match status" value="1"/>
</dbReference>
<keyword evidence="4 7" id="KW-0547">Nucleotide-binding</keyword>
<gene>
    <name evidence="10" type="primary">cfiB</name>
    <name evidence="10" type="ORF">ING2E5A_1865</name>
</gene>
<organism evidence="10 11">
    <name type="scientific">Petrimonas mucosa</name>
    <dbReference type="NCBI Taxonomy" id="1642646"/>
    <lineage>
        <taxon>Bacteria</taxon>
        <taxon>Pseudomonadati</taxon>
        <taxon>Bacteroidota</taxon>
        <taxon>Bacteroidia</taxon>
        <taxon>Bacteroidales</taxon>
        <taxon>Dysgonomonadaceae</taxon>
        <taxon>Petrimonas</taxon>
    </lineage>
</organism>
<dbReference type="SUPFAM" id="SSF51246">
    <property type="entry name" value="Rudiment single hybrid motif"/>
    <property type="match status" value="1"/>
</dbReference>
<dbReference type="GO" id="GO:0005524">
    <property type="term" value="F:ATP binding"/>
    <property type="evidence" value="ECO:0007669"/>
    <property type="project" value="UniProtKB-UniRule"/>
</dbReference>
<keyword evidence="11" id="KW-1185">Reference proteome</keyword>
<evidence type="ECO:0000256" key="6">
    <source>
        <dbReference type="ARBA" id="ARBA00048600"/>
    </source>
</evidence>
<dbReference type="Pfam" id="PF02786">
    <property type="entry name" value="CPSase_L_D2"/>
    <property type="match status" value="1"/>
</dbReference>
<evidence type="ECO:0000256" key="2">
    <source>
        <dbReference type="ARBA" id="ARBA00013263"/>
    </source>
</evidence>
<keyword evidence="5 7" id="KW-0067">ATP-binding</keyword>
<dbReference type="InterPro" id="IPR016185">
    <property type="entry name" value="PreATP-grasp_dom_sf"/>
</dbReference>
<dbReference type="Proteomes" id="UP000178485">
    <property type="component" value="Chromosome i"/>
</dbReference>
<dbReference type="InterPro" id="IPR005479">
    <property type="entry name" value="CPAse_ATP-bd"/>
</dbReference>
<dbReference type="InterPro" id="IPR005481">
    <property type="entry name" value="BC-like_N"/>
</dbReference>
<evidence type="ECO:0000313" key="11">
    <source>
        <dbReference type="Proteomes" id="UP000178485"/>
    </source>
</evidence>
<comment type="function">
    <text evidence="1">This protein is a component of the acetyl coenzyme A carboxylase complex; first, biotin carboxylase catalyzes the carboxylation of the carrier protein and then the transcarboxylase transfers the carboxyl group to form malonyl-CoA.</text>
</comment>
<feature type="domain" description="ATP-grasp" evidence="8">
    <location>
        <begin position="121"/>
        <end position="318"/>
    </location>
</feature>
<evidence type="ECO:0000256" key="7">
    <source>
        <dbReference type="PROSITE-ProRule" id="PRU00409"/>
    </source>
</evidence>
<dbReference type="RefSeq" id="WP_071137118.1">
    <property type="nucleotide sequence ID" value="NZ_DUQN01000005.1"/>
</dbReference>
<dbReference type="EC" id="6.3.4.14" evidence="2"/>
<dbReference type="InterPro" id="IPR011764">
    <property type="entry name" value="Biotin_carboxylation_dom"/>
</dbReference>